<evidence type="ECO:0000256" key="7">
    <source>
        <dbReference type="ARBA" id="ARBA00022723"/>
    </source>
</evidence>
<comment type="cofactor">
    <cofactor evidence="1">
        <name>[4Fe-4S] cluster</name>
        <dbReference type="ChEBI" id="CHEBI:49883"/>
    </cofactor>
</comment>
<evidence type="ECO:0000256" key="12">
    <source>
        <dbReference type="PIRNR" id="PIRNR000368"/>
    </source>
</evidence>
<evidence type="ECO:0000256" key="5">
    <source>
        <dbReference type="ARBA" id="ARBA00022485"/>
    </source>
</evidence>
<dbReference type="InterPro" id="IPR013785">
    <property type="entry name" value="Aldolase_TIM"/>
</dbReference>
<dbReference type="CDD" id="cd01335">
    <property type="entry name" value="Radical_SAM"/>
    <property type="match status" value="1"/>
</dbReference>
<dbReference type="Proteomes" id="UP000216052">
    <property type="component" value="Chromosome"/>
</dbReference>
<comment type="similarity">
    <text evidence="3 12">Belongs to the organic radical-activating enzymes family.</text>
</comment>
<dbReference type="PANTHER" id="PTHR30352">
    <property type="entry name" value="PYRUVATE FORMATE-LYASE-ACTIVATING ENZYME"/>
    <property type="match status" value="1"/>
</dbReference>
<reference evidence="13" key="1">
    <citation type="submission" date="2024-05" db="EMBL/GenBank/DDBJ databases">
        <title>Isolation and characterization of Sporomusa carbonis sp. nov., a carboxydotrophic hydrogenogen in the genus of Sporomusa isolated from a charcoal burning pile.</title>
        <authorList>
            <person name="Boeer T."/>
            <person name="Rosenbaum F."/>
            <person name="Eysell L."/>
            <person name="Mueller V."/>
            <person name="Daniel R."/>
            <person name="Poehlein A."/>
        </authorList>
    </citation>
    <scope>NUCLEOTIDE SEQUENCE [LARGE SCALE GENOMIC DNA]</scope>
    <source>
        <strain evidence="13">DSM 3132</strain>
    </source>
</reference>
<dbReference type="SFLD" id="SFLDG01063">
    <property type="entry name" value="activating_enzymes__group_1"/>
    <property type="match status" value="1"/>
</dbReference>
<dbReference type="InterPro" id="IPR034457">
    <property type="entry name" value="Organic_radical-activating"/>
</dbReference>
<dbReference type="SFLD" id="SFLDF00299">
    <property type="entry name" value="anaerobic_ribonucleoside-triph"/>
    <property type="match status" value="1"/>
</dbReference>
<keyword evidence="6" id="KW-0949">S-adenosyl-L-methionine</keyword>
<dbReference type="RefSeq" id="WP_093791888.1">
    <property type="nucleotide sequence ID" value="NZ_CP155571.1"/>
</dbReference>
<comment type="catalytic activity">
    <reaction evidence="11">
        <text>glycyl-[protein] + reduced [flavodoxin] + S-adenosyl-L-methionine = glycin-2-yl radical-[protein] + semiquinone [flavodoxin] + 5'-deoxyadenosine + L-methionine + H(+)</text>
        <dbReference type="Rhea" id="RHEA:61976"/>
        <dbReference type="Rhea" id="RHEA-COMP:10622"/>
        <dbReference type="Rhea" id="RHEA-COMP:14480"/>
        <dbReference type="Rhea" id="RHEA-COMP:15993"/>
        <dbReference type="Rhea" id="RHEA-COMP:15994"/>
        <dbReference type="ChEBI" id="CHEBI:15378"/>
        <dbReference type="ChEBI" id="CHEBI:17319"/>
        <dbReference type="ChEBI" id="CHEBI:29947"/>
        <dbReference type="ChEBI" id="CHEBI:32722"/>
        <dbReference type="ChEBI" id="CHEBI:57618"/>
        <dbReference type="ChEBI" id="CHEBI:57844"/>
        <dbReference type="ChEBI" id="CHEBI:59789"/>
        <dbReference type="ChEBI" id="CHEBI:140311"/>
    </reaction>
</comment>
<evidence type="ECO:0000256" key="3">
    <source>
        <dbReference type="ARBA" id="ARBA00009777"/>
    </source>
</evidence>
<dbReference type="PIRSF" id="PIRSF000368">
    <property type="entry name" value="NrdG"/>
    <property type="match status" value="1"/>
</dbReference>
<evidence type="ECO:0000256" key="2">
    <source>
        <dbReference type="ARBA" id="ARBA00003852"/>
    </source>
</evidence>
<keyword evidence="10" id="KW-0411">Iron-sulfur</keyword>
<evidence type="ECO:0000256" key="4">
    <source>
        <dbReference type="ARBA" id="ARBA00014281"/>
    </source>
</evidence>
<name>A0ABZ3J3L4_SPOA4</name>
<dbReference type="NCBIfam" id="TIGR02491">
    <property type="entry name" value="NrdG"/>
    <property type="match status" value="1"/>
</dbReference>
<evidence type="ECO:0000256" key="8">
    <source>
        <dbReference type="ARBA" id="ARBA00023002"/>
    </source>
</evidence>
<keyword evidence="9" id="KW-0408">Iron</keyword>
<evidence type="ECO:0000313" key="14">
    <source>
        <dbReference type="Proteomes" id="UP000216052"/>
    </source>
</evidence>
<evidence type="ECO:0000256" key="6">
    <source>
        <dbReference type="ARBA" id="ARBA00022691"/>
    </source>
</evidence>
<dbReference type="PANTHER" id="PTHR30352:SF2">
    <property type="entry name" value="ANAEROBIC RIBONUCLEOSIDE-TRIPHOSPHATE REDUCTASE-ACTIVATING PROTEIN"/>
    <property type="match status" value="1"/>
</dbReference>
<dbReference type="SFLD" id="SFLDG01066">
    <property type="entry name" value="organic_radical-activating_enz"/>
    <property type="match status" value="1"/>
</dbReference>
<dbReference type="InterPro" id="IPR001989">
    <property type="entry name" value="Radical_activat_CS"/>
</dbReference>
<dbReference type="GO" id="GO:0043365">
    <property type="term" value="F:[formate-C-acetyltransferase]-activating enzyme activity"/>
    <property type="evidence" value="ECO:0007669"/>
    <property type="project" value="UniProtKB-EC"/>
</dbReference>
<dbReference type="PROSITE" id="PS01087">
    <property type="entry name" value="RADICAL_ACTIVATING"/>
    <property type="match status" value="1"/>
</dbReference>
<protein>
    <recommendedName>
        <fullName evidence="4 12">Anaerobic ribonucleoside-triphosphate reductase-activating protein</fullName>
        <ecNumber evidence="12">1.97.1.-</ecNumber>
    </recommendedName>
</protein>
<keyword evidence="13" id="KW-0670">Pyruvate</keyword>
<dbReference type="Gene3D" id="3.20.20.70">
    <property type="entry name" value="Aldolase class I"/>
    <property type="match status" value="1"/>
</dbReference>
<dbReference type="Pfam" id="PF13353">
    <property type="entry name" value="Fer4_12"/>
    <property type="match status" value="1"/>
</dbReference>
<keyword evidence="8 12" id="KW-0560">Oxidoreductase</keyword>
<dbReference type="InterPro" id="IPR007197">
    <property type="entry name" value="rSAM"/>
</dbReference>
<keyword evidence="5" id="KW-0004">4Fe-4S</keyword>
<evidence type="ECO:0000313" key="13">
    <source>
        <dbReference type="EMBL" id="XFO72491.1"/>
    </source>
</evidence>
<proteinExistence type="inferred from homology"/>
<organism evidence="13 14">
    <name type="scientific">Sporomusa acidovorans (strain ATCC 49682 / DSM 3132 / Mol)</name>
    <dbReference type="NCBI Taxonomy" id="1123286"/>
    <lineage>
        <taxon>Bacteria</taxon>
        <taxon>Bacillati</taxon>
        <taxon>Bacillota</taxon>
        <taxon>Negativicutes</taxon>
        <taxon>Selenomonadales</taxon>
        <taxon>Sporomusaceae</taxon>
        <taxon>Sporomusa</taxon>
    </lineage>
</organism>
<dbReference type="EMBL" id="CP155571">
    <property type="protein sequence ID" value="XFO72491.1"/>
    <property type="molecule type" value="Genomic_DNA"/>
</dbReference>
<dbReference type="SFLD" id="SFLDS00029">
    <property type="entry name" value="Radical_SAM"/>
    <property type="match status" value="1"/>
</dbReference>
<gene>
    <name evidence="13" type="primary">pflA</name>
    <name evidence="13" type="ORF">SPACI_025430</name>
</gene>
<accession>A0ABZ3J3L4</accession>
<evidence type="ECO:0000256" key="10">
    <source>
        <dbReference type="ARBA" id="ARBA00023014"/>
    </source>
</evidence>
<dbReference type="SUPFAM" id="SSF102114">
    <property type="entry name" value="Radical SAM enzymes"/>
    <property type="match status" value="1"/>
</dbReference>
<keyword evidence="14" id="KW-1185">Reference proteome</keyword>
<dbReference type="InterPro" id="IPR058240">
    <property type="entry name" value="rSAM_sf"/>
</dbReference>
<evidence type="ECO:0000256" key="9">
    <source>
        <dbReference type="ARBA" id="ARBA00023004"/>
    </source>
</evidence>
<keyword evidence="7" id="KW-0479">Metal-binding</keyword>
<comment type="function">
    <text evidence="2 12">Activation of anaerobic ribonucleoside-triphosphate reductase under anaerobic conditions by generation of an organic free radical, using S-adenosylmethionine and reduced flavodoxin as cosubstrates to produce 5'-deoxy-adenosine.</text>
</comment>
<dbReference type="EC" id="1.97.1.-" evidence="12"/>
<evidence type="ECO:0000256" key="1">
    <source>
        <dbReference type="ARBA" id="ARBA00001966"/>
    </source>
</evidence>
<evidence type="ECO:0000256" key="11">
    <source>
        <dbReference type="ARBA" id="ARBA00047365"/>
    </source>
</evidence>
<dbReference type="InterPro" id="IPR012837">
    <property type="entry name" value="NrdG"/>
</dbReference>
<sequence length="182" mass="20054">MDIRLSGITKESIVDGPGLRLVVFTQGCPHKCPGCHNPDTHDINGGYSTDAESLFRYIVEIATRNKLLKGITFSGGEPFLQAEPLSLLAKQLKSLGLHIVTYSGFTFEQLAAMAIKRKSVGNLLEQTDLLIDGLYQATERDLGLAFRGSRNQRLVDVKATLSAGRVIIWEDSSQKLWTYGNK</sequence>